<reference evidence="1" key="1">
    <citation type="submission" date="2022-08" db="UniProtKB">
        <authorList>
            <consortium name="EnsemblMetazoa"/>
        </authorList>
    </citation>
    <scope>IDENTIFICATION</scope>
    <source>
        <strain evidence="1">Dongola</strain>
    </source>
</reference>
<dbReference type="EnsemblMetazoa" id="AARA018547-RA">
    <property type="protein sequence ID" value="AARA018547-PA"/>
    <property type="gene ID" value="AARA018547"/>
</dbReference>
<proteinExistence type="predicted"/>
<dbReference type="EMBL" id="APCN01002496">
    <property type="status" value="NOT_ANNOTATED_CDS"/>
    <property type="molecule type" value="Genomic_DNA"/>
</dbReference>
<keyword evidence="2" id="KW-1185">Reference proteome</keyword>
<organism evidence="1 2">
    <name type="scientific">Anopheles arabiensis</name>
    <name type="common">Mosquito</name>
    <dbReference type="NCBI Taxonomy" id="7173"/>
    <lineage>
        <taxon>Eukaryota</taxon>
        <taxon>Metazoa</taxon>
        <taxon>Ecdysozoa</taxon>
        <taxon>Arthropoda</taxon>
        <taxon>Hexapoda</taxon>
        <taxon>Insecta</taxon>
        <taxon>Pterygota</taxon>
        <taxon>Neoptera</taxon>
        <taxon>Endopterygota</taxon>
        <taxon>Diptera</taxon>
        <taxon>Nematocera</taxon>
        <taxon>Culicoidea</taxon>
        <taxon>Culicidae</taxon>
        <taxon>Anophelinae</taxon>
        <taxon>Anopheles</taxon>
    </lineage>
</organism>
<protein>
    <submittedName>
        <fullName evidence="1">Uncharacterized protein</fullName>
    </submittedName>
</protein>
<dbReference type="AlphaFoldDB" id="A0A8W7MTB3"/>
<accession>A0A8W7MTB3</accession>
<evidence type="ECO:0000313" key="2">
    <source>
        <dbReference type="Proteomes" id="UP000075840"/>
    </source>
</evidence>
<sequence length="59" mass="6568">MYGPMFSHSLSRSRRGCVCRFGVQSGGQKHGVGTNTVAFLKHPRKRRILSARLKRNAAP</sequence>
<name>A0A8W7MTB3_ANOAR</name>
<evidence type="ECO:0000313" key="1">
    <source>
        <dbReference type="EnsemblMetazoa" id="AARA018547-PA"/>
    </source>
</evidence>
<dbReference type="Proteomes" id="UP000075840">
    <property type="component" value="Unassembled WGS sequence"/>
</dbReference>